<evidence type="ECO:0000313" key="2">
    <source>
        <dbReference type="Proteomes" id="UP001331561"/>
    </source>
</evidence>
<dbReference type="EMBL" id="JAYXHS010000002">
    <property type="protein sequence ID" value="MEC5386779.1"/>
    <property type="molecule type" value="Genomic_DNA"/>
</dbReference>
<protein>
    <submittedName>
        <fullName evidence="1">Serine protease</fullName>
    </submittedName>
</protein>
<organism evidence="1 2">
    <name type="scientific">Uliginosibacterium silvisoli</name>
    <dbReference type="NCBI Taxonomy" id="3114758"/>
    <lineage>
        <taxon>Bacteria</taxon>
        <taxon>Pseudomonadati</taxon>
        <taxon>Pseudomonadota</taxon>
        <taxon>Betaproteobacteria</taxon>
        <taxon>Rhodocyclales</taxon>
        <taxon>Zoogloeaceae</taxon>
        <taxon>Uliginosibacterium</taxon>
    </lineage>
</organism>
<sequence>MAIALACAGAVAAPRVRNAETLPAALLRAEQALALKSPDAAALFEHASHVAGESATAEVGMVRAYLAEGQYRRALAFAHLVQGEHTRSNEAMAWMAYLNDRSGQTGIALRMLEVARATQQDDVALLCAQSEIFIDRQQAVRATTELDTWLARNAAQPPIIALRHRASIAANDKVSEGVWRKLLPTAYSQRLPQLATRDAESTGTWITPWFDELPAGSWQTSSGFIVDSGTHVITALPANTSGEIRVRDAKGNLRRATVERALEDAGLVLLRLEQALPHDDAPLAIAPRLFPGSPFHAIGFPVRGSTYAALPTNTPGFFGRPANDGQQGMLLGQAMPAGLASAPVFNANAQLAGFISPDTSTSRLLPAAVVLESFGIATTTGTSTARPGNAEIYERALSRVVLVAIVQPATNPGGTRADVTKDSLKAMHAGVD</sequence>
<dbReference type="SUPFAM" id="SSF48452">
    <property type="entry name" value="TPR-like"/>
    <property type="match status" value="1"/>
</dbReference>
<dbReference type="GO" id="GO:0006508">
    <property type="term" value="P:proteolysis"/>
    <property type="evidence" value="ECO:0007669"/>
    <property type="project" value="UniProtKB-KW"/>
</dbReference>
<comment type="caution">
    <text evidence="1">The sequence shown here is derived from an EMBL/GenBank/DDBJ whole genome shotgun (WGS) entry which is preliminary data.</text>
</comment>
<dbReference type="Proteomes" id="UP001331561">
    <property type="component" value="Unassembled WGS sequence"/>
</dbReference>
<dbReference type="InterPro" id="IPR009003">
    <property type="entry name" value="Peptidase_S1_PA"/>
</dbReference>
<dbReference type="SUPFAM" id="SSF50494">
    <property type="entry name" value="Trypsin-like serine proteases"/>
    <property type="match status" value="1"/>
</dbReference>
<reference evidence="1 2" key="1">
    <citation type="submission" date="2024-01" db="EMBL/GenBank/DDBJ databases">
        <title>Uliginosibacterium soil sp. nov.</title>
        <authorList>
            <person name="Lv Y."/>
        </authorList>
    </citation>
    <scope>NUCLEOTIDE SEQUENCE [LARGE SCALE GENOMIC DNA]</scope>
    <source>
        <strain evidence="1 2">H3</strain>
    </source>
</reference>
<name>A0ABU6K573_9RHOO</name>
<proteinExistence type="predicted"/>
<gene>
    <name evidence="1" type="ORF">VVD49_13675</name>
</gene>
<dbReference type="GO" id="GO:0008233">
    <property type="term" value="F:peptidase activity"/>
    <property type="evidence" value="ECO:0007669"/>
    <property type="project" value="UniProtKB-KW"/>
</dbReference>
<dbReference type="InterPro" id="IPR011990">
    <property type="entry name" value="TPR-like_helical_dom_sf"/>
</dbReference>
<accession>A0ABU6K573</accession>
<evidence type="ECO:0000313" key="1">
    <source>
        <dbReference type="EMBL" id="MEC5386779.1"/>
    </source>
</evidence>
<keyword evidence="1" id="KW-0378">Hydrolase</keyword>
<keyword evidence="2" id="KW-1185">Reference proteome</keyword>
<dbReference type="RefSeq" id="WP_327599738.1">
    <property type="nucleotide sequence ID" value="NZ_JAYXHS010000002.1"/>
</dbReference>
<keyword evidence="1" id="KW-0645">Protease</keyword>